<evidence type="ECO:0000313" key="3">
    <source>
        <dbReference type="EMBL" id="MVB10748.1"/>
    </source>
</evidence>
<dbReference type="PANTHER" id="PTHR43283">
    <property type="entry name" value="BETA-LACTAMASE-RELATED"/>
    <property type="match status" value="1"/>
</dbReference>
<dbReference type="Gene3D" id="3.40.710.10">
    <property type="entry name" value="DD-peptidase/beta-lactamase superfamily"/>
    <property type="match status" value="1"/>
</dbReference>
<name>A0A6N8HYK0_9FIRM</name>
<dbReference type="SUPFAM" id="SSF56601">
    <property type="entry name" value="beta-lactamase/transpeptidase-like"/>
    <property type="match status" value="1"/>
</dbReference>
<keyword evidence="1" id="KW-0378">Hydrolase</keyword>
<dbReference type="RefSeq" id="WP_156990218.1">
    <property type="nucleotide sequence ID" value="NZ_CP060286.1"/>
</dbReference>
<accession>A0A7G8TB33</accession>
<dbReference type="Proteomes" id="UP000515909">
    <property type="component" value="Chromosome"/>
</dbReference>
<dbReference type="AlphaFoldDB" id="A0A6N8HYK0"/>
<proteinExistence type="predicted"/>
<dbReference type="KEGG" id="cfem:HCR03_00365"/>
<evidence type="ECO:0000313" key="4">
    <source>
        <dbReference type="EMBL" id="QNK40824.1"/>
    </source>
</evidence>
<dbReference type="InterPro" id="IPR050789">
    <property type="entry name" value="Diverse_Enzym_Activities"/>
</dbReference>
<dbReference type="Pfam" id="PF00144">
    <property type="entry name" value="Beta-lactamase"/>
    <property type="match status" value="1"/>
</dbReference>
<dbReference type="EMBL" id="VWXL01000047">
    <property type="protein sequence ID" value="MVB10748.1"/>
    <property type="molecule type" value="Genomic_DNA"/>
</dbReference>
<protein>
    <submittedName>
        <fullName evidence="3 4">Beta-lactamase</fullName>
    </submittedName>
</protein>
<feature type="domain" description="Beta-lactamase-related" evidence="2">
    <location>
        <begin position="10"/>
        <end position="351"/>
    </location>
</feature>
<dbReference type="OrthoDB" id="9797709at2"/>
<accession>A0A6N8HYK0</accession>
<keyword evidence="5" id="KW-1185">Reference proteome</keyword>
<evidence type="ECO:0000313" key="6">
    <source>
        <dbReference type="Proteomes" id="UP000515909"/>
    </source>
</evidence>
<evidence type="ECO:0000313" key="5">
    <source>
        <dbReference type="Proteomes" id="UP000469440"/>
    </source>
</evidence>
<gene>
    <name evidence="3" type="ORF">CAFE_14460</name>
    <name evidence="4" type="ORF">HCR03_00365</name>
</gene>
<evidence type="ECO:0000259" key="2">
    <source>
        <dbReference type="Pfam" id="PF00144"/>
    </source>
</evidence>
<dbReference type="InterPro" id="IPR012338">
    <property type="entry name" value="Beta-lactam/transpept-like"/>
</dbReference>
<dbReference type="Proteomes" id="UP000469440">
    <property type="component" value="Unassembled WGS sequence"/>
</dbReference>
<evidence type="ECO:0000256" key="1">
    <source>
        <dbReference type="ARBA" id="ARBA00022801"/>
    </source>
</evidence>
<reference evidence="3 5" key="1">
    <citation type="submission" date="2019-09" db="EMBL/GenBank/DDBJ databases">
        <title>Genome sequence of Clostridium sp. EA1.</title>
        <authorList>
            <person name="Poehlein A."/>
            <person name="Bengelsdorf F.R."/>
            <person name="Daniel R."/>
        </authorList>
    </citation>
    <scope>NUCLEOTIDE SEQUENCE [LARGE SCALE GENOMIC DNA]</scope>
    <source>
        <strain evidence="3 5">EA1</strain>
    </source>
</reference>
<dbReference type="EMBL" id="CP060286">
    <property type="protein sequence ID" value="QNK40824.1"/>
    <property type="molecule type" value="Genomic_DNA"/>
</dbReference>
<sequence length="364" mass="40070">MLDPHFKRAAELVEAAVRNRSIPSAELAIGMKDRLFVRESYGVTSFTPEGRPVNEQTRYDMASMTKIMSTGMIALKLLESGELDLADPIAKYLGDRVPEDKKQITIFHLLTHTSGLPAHILLEDSISDPEDCVSLILSTPPAAVCGSTVIYSCTGFILLGKILERILSGRLDRLAEEIVFRPLKMSSTSYHRLKCGRLSDPALRENTAFTEKDPKTGEWLCGIVHDENARFLEGVSGNAGVFSSINDCIHFARMLACGGETPTGRYLSQSTLRAAIRNYTPGQDENRGLAFHLANGFQSYSGAFFDQTAFGHTGFTGTHLLVSPQTGLYVILLTNRVHPTRDNNAQLRLRRVLHTAAYAALPLQ</sequence>
<dbReference type="PANTHER" id="PTHR43283:SF11">
    <property type="entry name" value="BETA-LACTAMASE-RELATED DOMAIN-CONTAINING PROTEIN"/>
    <property type="match status" value="1"/>
</dbReference>
<dbReference type="InterPro" id="IPR001466">
    <property type="entry name" value="Beta-lactam-related"/>
</dbReference>
<dbReference type="GO" id="GO:0016787">
    <property type="term" value="F:hydrolase activity"/>
    <property type="evidence" value="ECO:0007669"/>
    <property type="project" value="UniProtKB-KW"/>
</dbReference>
<organism evidence="3 5">
    <name type="scientific">Caproicibacter fermentans</name>
    <dbReference type="NCBI Taxonomy" id="2576756"/>
    <lineage>
        <taxon>Bacteria</taxon>
        <taxon>Bacillati</taxon>
        <taxon>Bacillota</taxon>
        <taxon>Clostridia</taxon>
        <taxon>Eubacteriales</taxon>
        <taxon>Acutalibacteraceae</taxon>
        <taxon>Caproicibacter</taxon>
    </lineage>
</organism>
<reference evidence="4 6" key="2">
    <citation type="submission" date="2020-08" db="EMBL/GenBank/DDBJ databases">
        <title>The isolate Caproiciproducens sp. 7D4C2 produces n-caproate at mildly acidic conditions from hexoses: genome and rBOX comparison with related strains and chain-elongating bacteria.</title>
        <authorList>
            <person name="Esquivel-Elizondo S."/>
            <person name="Bagci C."/>
            <person name="Temovska M."/>
            <person name="Jeon B.S."/>
            <person name="Bessarab I."/>
            <person name="Williams R.B.H."/>
            <person name="Huson D.H."/>
            <person name="Angenent L.T."/>
        </authorList>
    </citation>
    <scope>NUCLEOTIDE SEQUENCE [LARGE SCALE GENOMIC DNA]</scope>
    <source>
        <strain evidence="4 6">7D4C2</strain>
    </source>
</reference>